<organism evidence="2 3">
    <name type="scientific">Phaeosphaeria nodorum (strain SN15 / ATCC MYA-4574 / FGSC 10173)</name>
    <name type="common">Glume blotch fungus</name>
    <name type="synonym">Parastagonospora nodorum</name>
    <dbReference type="NCBI Taxonomy" id="321614"/>
    <lineage>
        <taxon>Eukaryota</taxon>
        <taxon>Fungi</taxon>
        <taxon>Dikarya</taxon>
        <taxon>Ascomycota</taxon>
        <taxon>Pezizomycotina</taxon>
        <taxon>Dothideomycetes</taxon>
        <taxon>Pleosporomycetidae</taxon>
        <taxon>Pleosporales</taxon>
        <taxon>Pleosporineae</taxon>
        <taxon>Phaeosphaeriaceae</taxon>
        <taxon>Parastagonospora</taxon>
    </lineage>
</organism>
<dbReference type="EMBL" id="CP069036">
    <property type="protein sequence ID" value="QRD02715.1"/>
    <property type="molecule type" value="Genomic_DNA"/>
</dbReference>
<reference evidence="3" key="1">
    <citation type="journal article" date="2021" name="BMC Genomics">
        <title>Chromosome-level genome assembly and manually-curated proteome of model necrotroph Parastagonospora nodorum Sn15 reveals a genome-wide trove of candidate effector homologs, and redundancy of virulence-related functions within an accessory chromosome.</title>
        <authorList>
            <person name="Bertazzoni S."/>
            <person name="Jones D.A.B."/>
            <person name="Phan H.T."/>
            <person name="Tan K.-C."/>
            <person name="Hane J.K."/>
        </authorList>
    </citation>
    <scope>NUCLEOTIDE SEQUENCE [LARGE SCALE GENOMIC DNA]</scope>
    <source>
        <strain evidence="3">SN15 / ATCC MYA-4574 / FGSC 10173)</strain>
    </source>
</reference>
<dbReference type="AlphaFoldDB" id="A0A7U2FCF8"/>
<sequence length="565" mass="63406">MSALRSRSVDLITQWDTLCTQLDEAINMPLNNEEPPSKEHPTIITIIRCVHDVPPTIRGKLGRFAICPSCTVDYRIKEIREVQADLRQRDGIFASKTNLNSIGGLKHKGCTRSWVKAKVYCYRDIQNLENLRKSFPEQSDQWGVLEALDKWEQLQDEAARVPGYKYVQDSLDEPEEEEEAVLIPSPKGDRKPDVAVGTSIPLTPQERNDLLKQDREWCFVTPKRKAKKRRVVHLTEAVESMSEELSSTQIGDAASLDEDVLTEMDDVTKRLDQRLAMGSFDLFDAIVGVEFSPTQQSDGYEAPHNEQTTLPTPPSPTPPSIARLPVAQPGRSALKGTRLTPLTSRATFAEQSTILGDLEHPLINEPHRKHTAAGFAHKRANFHRTNRFYNPGTWTSPEGSEKHDTSFMSMSWPGYEKNLRELPTVNKNGVFMEVENIDPKLTLESEVRNLINEARDRRVEVEKNEDGNDALVAMPATNLFKIEINTEQIDGALRSTATEIGESPPISKQRVREVAILIIDNETKAEGSLSRKRQIDGTASEAQPPTPPPAMAENKTKGRKVKKPN</sequence>
<dbReference type="VEuPathDB" id="FungiDB:JI435_114500"/>
<dbReference type="OrthoDB" id="3674353at2759"/>
<evidence type="ECO:0000313" key="3">
    <source>
        <dbReference type="Proteomes" id="UP000663193"/>
    </source>
</evidence>
<evidence type="ECO:0000256" key="1">
    <source>
        <dbReference type="SAM" id="MobiDB-lite"/>
    </source>
</evidence>
<proteinExistence type="predicted"/>
<accession>A0A7U2FCF8</accession>
<feature type="region of interest" description="Disordered" evidence="1">
    <location>
        <begin position="523"/>
        <end position="565"/>
    </location>
</feature>
<name>A0A7U2FCF8_PHANO</name>
<dbReference type="Proteomes" id="UP000663193">
    <property type="component" value="Chromosome 14"/>
</dbReference>
<feature type="region of interest" description="Disordered" evidence="1">
    <location>
        <begin position="294"/>
        <end position="319"/>
    </location>
</feature>
<protein>
    <submittedName>
        <fullName evidence="2">Uncharacterized protein</fullName>
    </submittedName>
</protein>
<gene>
    <name evidence="2" type="ORF">JI435_114500</name>
</gene>
<evidence type="ECO:0000313" key="2">
    <source>
        <dbReference type="EMBL" id="QRD02715.1"/>
    </source>
</evidence>
<keyword evidence="3" id="KW-1185">Reference proteome</keyword>